<feature type="domain" description="DUF2268" evidence="1">
    <location>
        <begin position="78"/>
        <end position="272"/>
    </location>
</feature>
<evidence type="ECO:0000313" key="2">
    <source>
        <dbReference type="EMBL" id="OGC47601.1"/>
    </source>
</evidence>
<dbReference type="InterPro" id="IPR018728">
    <property type="entry name" value="DUF2268"/>
</dbReference>
<evidence type="ECO:0000259" key="1">
    <source>
        <dbReference type="Pfam" id="PF10026"/>
    </source>
</evidence>
<evidence type="ECO:0000313" key="3">
    <source>
        <dbReference type="Proteomes" id="UP000176608"/>
    </source>
</evidence>
<sequence length="276" mass="31519">MHKKIKLKNNKTAHIQLIQEVERVNGNLIFEKIKPTKNGYAGYREGKYLPESLHGFIFSSLENKGVDLSIGVGDVLGIIKKTLNAVVETLPTKNNLEIYIFPTLSGFVKEKMFGVNGYTPYANVIHLYVHPDSTKLKDFNKNLANTLAHEYNHAIRFLYFPNSDSEKLIDNLVFEGLAENFREYVLGGKQAPWAQALSKDVARKVFDSFGGLLLSDNYTYDDYNKIFFGNDEYAVWTGYSVGYHLVKDFIKNRGSERNWSKIIQMPAKEILEKSGW</sequence>
<reference evidence="2 3" key="1">
    <citation type="journal article" date="2016" name="Nat. Commun.">
        <title>Thousands of microbial genomes shed light on interconnected biogeochemical processes in an aquifer system.</title>
        <authorList>
            <person name="Anantharaman K."/>
            <person name="Brown C.T."/>
            <person name="Hug L.A."/>
            <person name="Sharon I."/>
            <person name="Castelle C.J."/>
            <person name="Probst A.J."/>
            <person name="Thomas B.C."/>
            <person name="Singh A."/>
            <person name="Wilkins M.J."/>
            <person name="Karaoz U."/>
            <person name="Brodie E.L."/>
            <person name="Williams K.H."/>
            <person name="Hubbard S.S."/>
            <person name="Banfield J.F."/>
        </authorList>
    </citation>
    <scope>NUCLEOTIDE SEQUENCE [LARGE SCALE GENOMIC DNA]</scope>
</reference>
<accession>A0A1F4URK0</accession>
<dbReference type="Proteomes" id="UP000176608">
    <property type="component" value="Unassembled WGS sequence"/>
</dbReference>
<protein>
    <recommendedName>
        <fullName evidence="1">DUF2268 domain-containing protein</fullName>
    </recommendedName>
</protein>
<comment type="caution">
    <text evidence="2">The sequence shown here is derived from an EMBL/GenBank/DDBJ whole genome shotgun (WGS) entry which is preliminary data.</text>
</comment>
<gene>
    <name evidence="2" type="ORF">A2886_02330</name>
</gene>
<name>A0A1F4URK0_UNCKA</name>
<dbReference type="Pfam" id="PF10026">
    <property type="entry name" value="DUF2268"/>
    <property type="match status" value="1"/>
</dbReference>
<dbReference type="AlphaFoldDB" id="A0A1F4URK0"/>
<organism evidence="2 3">
    <name type="scientific">candidate division WWE3 bacterium RIFCSPHIGHO2_01_FULL_42_13</name>
    <dbReference type="NCBI Taxonomy" id="1802617"/>
    <lineage>
        <taxon>Bacteria</taxon>
        <taxon>Katanobacteria</taxon>
    </lineage>
</organism>
<proteinExistence type="predicted"/>
<dbReference type="EMBL" id="MEVA01000006">
    <property type="protein sequence ID" value="OGC47601.1"/>
    <property type="molecule type" value="Genomic_DNA"/>
</dbReference>
<dbReference type="STRING" id="1802617.A2886_02330"/>